<accession>A0A5R9DWE9</accession>
<evidence type="ECO:0000313" key="1">
    <source>
        <dbReference type="EMBL" id="TLQ41479.1"/>
    </source>
</evidence>
<dbReference type="InterPro" id="IPR012441">
    <property type="entry name" value="DUF1643"/>
</dbReference>
<dbReference type="RefSeq" id="WP_138404463.1">
    <property type="nucleotide sequence ID" value="NZ_VBSP01000016.1"/>
</dbReference>
<dbReference type="AlphaFoldDB" id="A0A5R9DWE9"/>
<dbReference type="Pfam" id="PF07799">
    <property type="entry name" value="DUF1643"/>
    <property type="match status" value="1"/>
</dbReference>
<evidence type="ECO:0000313" key="2">
    <source>
        <dbReference type="Proteomes" id="UP000306420"/>
    </source>
</evidence>
<dbReference type="OrthoDB" id="1684316at2"/>
<organism evidence="1 2">
    <name type="scientific">Ruoffia tabacinasalis</name>
    <dbReference type="NCBI Taxonomy" id="87458"/>
    <lineage>
        <taxon>Bacteria</taxon>
        <taxon>Bacillati</taxon>
        <taxon>Bacillota</taxon>
        <taxon>Bacilli</taxon>
        <taxon>Lactobacillales</taxon>
        <taxon>Aerococcaceae</taxon>
        <taxon>Ruoffia</taxon>
    </lineage>
</organism>
<sequence length="117" mass="13408">MVKELSKEMVTKVIEEDSGAHRYVLERIWYDKQPIVAVITLYPSSSELVITDTTTMLVTNNVYKLGFGGFLSVNLYSKIGFPDSLMILEGRKTFNTHSYEAYSCNFYHHLGYRAIVI</sequence>
<dbReference type="EMBL" id="VBSP01000016">
    <property type="protein sequence ID" value="TLQ41479.1"/>
    <property type="molecule type" value="Genomic_DNA"/>
</dbReference>
<reference evidence="1 2" key="1">
    <citation type="submission" date="2019-05" db="EMBL/GenBank/DDBJ databases">
        <title>The metagenome of a microbial culture collection derived from dairy environment covers the genomic content of the human microbiome.</title>
        <authorList>
            <person name="Roder T."/>
            <person name="Wuthrich D."/>
            <person name="Sattari Z."/>
            <person name="Von Ah U."/>
            <person name="Bar C."/>
            <person name="Ronchi F."/>
            <person name="Macpherson A.J."/>
            <person name="Ganal-Vonarburg S.C."/>
            <person name="Bruggmann R."/>
            <person name="Vergeres G."/>
        </authorList>
    </citation>
    <scope>NUCLEOTIDE SEQUENCE [LARGE SCALE GENOMIC DNA]</scope>
    <source>
        <strain evidence="1 2">FAM 24227</strain>
    </source>
</reference>
<comment type="caution">
    <text evidence="1">The sequence shown here is derived from an EMBL/GenBank/DDBJ whole genome shotgun (WGS) entry which is preliminary data.</text>
</comment>
<proteinExistence type="predicted"/>
<dbReference type="Proteomes" id="UP000306420">
    <property type="component" value="Unassembled WGS sequence"/>
</dbReference>
<gene>
    <name evidence="1" type="ORF">FEZ33_05810</name>
</gene>
<protein>
    <submittedName>
        <fullName evidence="1">DUF1643 domain-containing protein</fullName>
    </submittedName>
</protein>
<name>A0A5R9DWE9_9LACT</name>